<comment type="similarity">
    <text evidence="1">Belongs to the carlaviruses nucleic acid-binding protein family.</text>
</comment>
<keyword evidence="8" id="KW-0862">Zinc</keyword>
<sequence length="111" mass="13016">MKYDTVKSEIIFILLSKCLERGASAPLPIVCNIYMRAFNKRVGNGTSSYARRRRAASILRCHRCYRVYPPFWFTKKCNNRTCVPGFKYNQKVRDFILWGVTEVIPHPGYNF</sequence>
<dbReference type="OrthoDB" id="28055at10239"/>
<evidence type="ECO:0000256" key="1">
    <source>
        <dbReference type="ARBA" id="ARBA00006158"/>
    </source>
</evidence>
<evidence type="ECO:0000256" key="10">
    <source>
        <dbReference type="ARBA" id="ARBA00023280"/>
    </source>
</evidence>
<dbReference type="GO" id="GO:0003677">
    <property type="term" value="F:DNA binding"/>
    <property type="evidence" value="ECO:0007669"/>
    <property type="project" value="UniProtKB-KW"/>
</dbReference>
<dbReference type="InterPro" id="IPR002568">
    <property type="entry name" value="Carla-bd"/>
</dbReference>
<accession>A4ZWD0</accession>
<dbReference type="RefSeq" id="YP_001165306.1">
    <property type="nucleotide sequence ID" value="NC_009383.1"/>
</dbReference>
<evidence type="ECO:0000256" key="3">
    <source>
        <dbReference type="ARBA" id="ARBA00022463"/>
    </source>
</evidence>
<dbReference type="Proteomes" id="UP000204444">
    <property type="component" value="Segment"/>
</dbReference>
<keyword evidence="3" id="KW-0941">Suppressor of RNA silencing</keyword>
<keyword evidence="6" id="KW-0479">Metal-binding</keyword>
<dbReference type="Pfam" id="PF01623">
    <property type="entry name" value="Carla_C4"/>
    <property type="match status" value="1"/>
</dbReference>
<keyword evidence="7" id="KW-0863">Zinc-finger</keyword>
<dbReference type="GO" id="GO:0052170">
    <property type="term" value="P:symbiont-mediated suppression of host innate immune response"/>
    <property type="evidence" value="ECO:0007669"/>
    <property type="project" value="UniProtKB-KW"/>
</dbReference>
<dbReference type="GeneID" id="5065804"/>
<dbReference type="EMBL" id="EF492068">
    <property type="protein sequence ID" value="ABP37861.1"/>
    <property type="molecule type" value="Genomic_RNA"/>
</dbReference>
<organism evidence="11 12">
    <name type="scientific">Phlox virus S</name>
    <dbReference type="NCBI Taxonomy" id="436066"/>
    <lineage>
        <taxon>Viruses</taxon>
        <taxon>Riboviria</taxon>
        <taxon>Orthornavirae</taxon>
        <taxon>Kitrinoviricota</taxon>
        <taxon>Alsuviricetes</taxon>
        <taxon>Tymovirales</taxon>
        <taxon>Betaflexiviridae</taxon>
        <taxon>Quinvirinae</taxon>
        <taxon>Carlavirus</taxon>
        <taxon>Carlavirus sigmaphlocis</taxon>
    </lineage>
</organism>
<evidence type="ECO:0000256" key="6">
    <source>
        <dbReference type="ARBA" id="ARBA00022723"/>
    </source>
</evidence>
<reference evidence="11 12" key="1">
    <citation type="submission" date="2007-03" db="EMBL/GenBank/DDBJ databases">
        <authorList>
            <person name="Hammond J."/>
            <person name="Reinsel M.D."/>
            <person name="Maroon-Lango C.J."/>
        </authorList>
    </citation>
    <scope>NUCLEOTIDE SEQUENCE [LARGE SCALE GENOMIC DNA]</scope>
    <source>
        <strain evidence="11">BR</strain>
    </source>
</reference>
<keyword evidence="4" id="KW-0945">Host-virus interaction</keyword>
<evidence type="ECO:0000256" key="9">
    <source>
        <dbReference type="ARBA" id="ARBA00023125"/>
    </source>
</evidence>
<dbReference type="GO" id="GO:0006355">
    <property type="term" value="P:regulation of DNA-templated transcription"/>
    <property type="evidence" value="ECO:0007669"/>
    <property type="project" value="InterPro"/>
</dbReference>
<keyword evidence="10" id="KW-0899">Viral immunoevasion</keyword>
<protein>
    <recommendedName>
        <fullName evidence="2">RNA silencing suppressor</fullName>
    </recommendedName>
</protein>
<keyword evidence="9" id="KW-0238">DNA-binding</keyword>
<evidence type="ECO:0000256" key="8">
    <source>
        <dbReference type="ARBA" id="ARBA00022833"/>
    </source>
</evidence>
<dbReference type="GO" id="GO:0008270">
    <property type="term" value="F:zinc ion binding"/>
    <property type="evidence" value="ECO:0007669"/>
    <property type="project" value="UniProtKB-KW"/>
</dbReference>
<evidence type="ECO:0000256" key="2">
    <source>
        <dbReference type="ARBA" id="ARBA00017202"/>
    </source>
</evidence>
<name>A4ZWD0_9VIRU</name>
<evidence type="ECO:0000313" key="11">
    <source>
        <dbReference type="EMBL" id="ABP37861.1"/>
    </source>
</evidence>
<evidence type="ECO:0000313" key="12">
    <source>
        <dbReference type="Proteomes" id="UP000204444"/>
    </source>
</evidence>
<proteinExistence type="inferred from homology"/>
<dbReference type="KEGG" id="vg:5065804"/>
<keyword evidence="5" id="KW-1090">Inhibition of host innate immune response by virus</keyword>
<keyword evidence="12" id="KW-1185">Reference proteome</keyword>
<evidence type="ECO:0000256" key="7">
    <source>
        <dbReference type="ARBA" id="ARBA00022771"/>
    </source>
</evidence>
<evidence type="ECO:0000256" key="5">
    <source>
        <dbReference type="ARBA" id="ARBA00022632"/>
    </source>
</evidence>
<evidence type="ECO:0000256" key="4">
    <source>
        <dbReference type="ARBA" id="ARBA00022581"/>
    </source>
</evidence>